<dbReference type="AlphaFoldDB" id="A0A1B4LEI5"/>
<organism evidence="1 2">
    <name type="scientific">Burkholderia ubonensis</name>
    <dbReference type="NCBI Taxonomy" id="101571"/>
    <lineage>
        <taxon>Bacteria</taxon>
        <taxon>Pseudomonadati</taxon>
        <taxon>Pseudomonadota</taxon>
        <taxon>Betaproteobacteria</taxon>
        <taxon>Burkholderiales</taxon>
        <taxon>Burkholderiaceae</taxon>
        <taxon>Burkholderia</taxon>
        <taxon>Burkholderia cepacia complex</taxon>
    </lineage>
</organism>
<accession>A0A1B4LEI5</accession>
<dbReference type="Proteomes" id="UP000243680">
    <property type="component" value="Chromosome 1"/>
</dbReference>
<sequence>MQRSGLTTCKVDHSNVVPLPEDFDDWIEIFIDTLPKVRNMYAHGSGALHNTVLHTFEIVSELINQLFVPAR</sequence>
<proteinExistence type="predicted"/>
<evidence type="ECO:0000313" key="2">
    <source>
        <dbReference type="Proteomes" id="UP000243680"/>
    </source>
</evidence>
<gene>
    <name evidence="1" type="ORF">WJ35_11360</name>
</gene>
<protein>
    <submittedName>
        <fullName evidence="1">Uncharacterized protein</fullName>
    </submittedName>
</protein>
<reference evidence="1 2" key="1">
    <citation type="submission" date="2015-12" db="EMBL/GenBank/DDBJ databases">
        <title>Diversity of Burkholderia near neighbor genomes.</title>
        <authorList>
            <person name="Sahl J."/>
            <person name="Wagner D."/>
            <person name="Keim P."/>
        </authorList>
    </citation>
    <scope>NUCLEOTIDE SEQUENCE [LARGE SCALE GENOMIC DNA]</scope>
    <source>
        <strain evidence="1 2">MSMB0783</strain>
    </source>
</reference>
<evidence type="ECO:0000313" key="1">
    <source>
        <dbReference type="EMBL" id="AOJ75594.1"/>
    </source>
</evidence>
<name>A0A1B4LEI5_9BURK</name>
<dbReference type="EMBL" id="CP013420">
    <property type="protein sequence ID" value="AOJ75594.1"/>
    <property type="molecule type" value="Genomic_DNA"/>
</dbReference>